<dbReference type="RefSeq" id="XP_037217830.1">
    <property type="nucleotide sequence ID" value="XM_037366418.1"/>
</dbReference>
<dbReference type="EMBL" id="JACAZF010000008">
    <property type="protein sequence ID" value="KAF7297471.1"/>
    <property type="molecule type" value="Genomic_DNA"/>
</dbReference>
<feature type="compositionally biased region" description="Basic and acidic residues" evidence="1">
    <location>
        <begin position="45"/>
        <end position="57"/>
    </location>
</feature>
<dbReference type="InterPro" id="IPR053203">
    <property type="entry name" value="Cisplatin_resist-associated"/>
</dbReference>
<gene>
    <name evidence="2" type="ORF">MIND_00980800</name>
</gene>
<evidence type="ECO:0000313" key="2">
    <source>
        <dbReference type="EMBL" id="KAF7297471.1"/>
    </source>
</evidence>
<dbReference type="AlphaFoldDB" id="A0A8H6SDD3"/>
<dbReference type="PANTHER" id="PTHR34693">
    <property type="entry name" value="PROTEIN PAR32"/>
    <property type="match status" value="1"/>
</dbReference>
<feature type="compositionally biased region" description="Low complexity" evidence="1">
    <location>
        <begin position="137"/>
        <end position="154"/>
    </location>
</feature>
<feature type="compositionally biased region" description="Pro residues" evidence="1">
    <location>
        <begin position="104"/>
        <end position="120"/>
    </location>
</feature>
<organism evidence="2 3">
    <name type="scientific">Mycena indigotica</name>
    <dbReference type="NCBI Taxonomy" id="2126181"/>
    <lineage>
        <taxon>Eukaryota</taxon>
        <taxon>Fungi</taxon>
        <taxon>Dikarya</taxon>
        <taxon>Basidiomycota</taxon>
        <taxon>Agaricomycotina</taxon>
        <taxon>Agaricomycetes</taxon>
        <taxon>Agaricomycetidae</taxon>
        <taxon>Agaricales</taxon>
        <taxon>Marasmiineae</taxon>
        <taxon>Mycenaceae</taxon>
        <taxon>Mycena</taxon>
    </lineage>
</organism>
<reference evidence="2" key="1">
    <citation type="submission" date="2020-05" db="EMBL/GenBank/DDBJ databases">
        <title>Mycena genomes resolve the evolution of fungal bioluminescence.</title>
        <authorList>
            <person name="Tsai I.J."/>
        </authorList>
    </citation>
    <scope>NUCLEOTIDE SEQUENCE</scope>
    <source>
        <strain evidence="2">171206Taipei</strain>
    </source>
</reference>
<dbReference type="Proteomes" id="UP000636479">
    <property type="component" value="Unassembled WGS sequence"/>
</dbReference>
<dbReference type="Pfam" id="PF12223">
    <property type="entry name" value="DUF3602"/>
    <property type="match status" value="2"/>
</dbReference>
<proteinExistence type="predicted"/>
<evidence type="ECO:0000313" key="3">
    <source>
        <dbReference type="Proteomes" id="UP000636479"/>
    </source>
</evidence>
<comment type="caution">
    <text evidence="2">The sequence shown here is derived from an EMBL/GenBank/DDBJ whole genome shotgun (WGS) entry which is preliminary data.</text>
</comment>
<dbReference type="OrthoDB" id="3063476at2759"/>
<dbReference type="PANTHER" id="PTHR34693:SF1">
    <property type="entry name" value="PROTEIN PAR32"/>
    <property type="match status" value="1"/>
</dbReference>
<evidence type="ECO:0000256" key="1">
    <source>
        <dbReference type="SAM" id="MobiDB-lite"/>
    </source>
</evidence>
<sequence>MSTNTESDQRHSSAHPASQSVSPPRRAFGAAISAMGARLRGVSVGRDREAASGRGDVDGYNAETESLASTVVEGVTNASVTDRSLSRGRYSSGRGGAGNIYPTVPVPPVPTPSTVPPFPADPNQEFPWPRGRDRARQPAGSGQGSPQTSQSPTGAGQRSTSTSVDPAAKIKRSTGRGGAGNFSRSPPPPVNEPMAQRLEPAASVRSSGRGGIGNIVRPTQNDTTR</sequence>
<accession>A0A8H6SDD3</accession>
<dbReference type="InterPro" id="IPR022024">
    <property type="entry name" value="DUF3602"/>
</dbReference>
<dbReference type="GeneID" id="59348934"/>
<name>A0A8H6SDD3_9AGAR</name>
<feature type="region of interest" description="Disordered" evidence="1">
    <location>
        <begin position="1"/>
        <end position="28"/>
    </location>
</feature>
<protein>
    <submittedName>
        <fullName evidence="2">Uncharacterized protein</fullName>
    </submittedName>
</protein>
<feature type="region of interest" description="Disordered" evidence="1">
    <location>
        <begin position="40"/>
        <end position="225"/>
    </location>
</feature>
<keyword evidence="3" id="KW-1185">Reference proteome</keyword>